<keyword evidence="6" id="KW-0732">Signal</keyword>
<feature type="transmembrane region" description="Helical" evidence="5">
    <location>
        <begin position="481"/>
        <end position="505"/>
    </location>
</feature>
<dbReference type="Pfam" id="PF00003">
    <property type="entry name" value="7tm_3"/>
    <property type="match status" value="1"/>
</dbReference>
<feature type="signal peptide" evidence="6">
    <location>
        <begin position="1"/>
        <end position="21"/>
    </location>
</feature>
<keyword evidence="3 5" id="KW-1133">Transmembrane helix</keyword>
<accession>A0A1Y1XET0</accession>
<organism evidence="8 9">
    <name type="scientific">Anaeromyces robustus</name>
    <dbReference type="NCBI Taxonomy" id="1754192"/>
    <lineage>
        <taxon>Eukaryota</taxon>
        <taxon>Fungi</taxon>
        <taxon>Fungi incertae sedis</taxon>
        <taxon>Chytridiomycota</taxon>
        <taxon>Chytridiomycota incertae sedis</taxon>
        <taxon>Neocallimastigomycetes</taxon>
        <taxon>Neocallimastigales</taxon>
        <taxon>Neocallimastigaceae</taxon>
        <taxon>Anaeromyces</taxon>
    </lineage>
</organism>
<comment type="caution">
    <text evidence="8">The sequence shown here is derived from an EMBL/GenBank/DDBJ whole genome shotgun (WGS) entry which is preliminary data.</text>
</comment>
<dbReference type="AlphaFoldDB" id="A0A1Y1XET0"/>
<evidence type="ECO:0000313" key="9">
    <source>
        <dbReference type="Proteomes" id="UP000193944"/>
    </source>
</evidence>
<dbReference type="GO" id="GO:0004930">
    <property type="term" value="F:G protein-coupled receptor activity"/>
    <property type="evidence" value="ECO:0007669"/>
    <property type="project" value="InterPro"/>
</dbReference>
<gene>
    <name evidence="8" type="ORF">BCR32DRAFT_266407</name>
</gene>
<feature type="transmembrane region" description="Helical" evidence="5">
    <location>
        <begin position="437"/>
        <end position="461"/>
    </location>
</feature>
<name>A0A1Y1XET0_9FUNG</name>
<keyword evidence="9" id="KW-1185">Reference proteome</keyword>
<evidence type="ECO:0000256" key="6">
    <source>
        <dbReference type="SAM" id="SignalP"/>
    </source>
</evidence>
<dbReference type="PANTHER" id="PTHR43649:SF12">
    <property type="entry name" value="DIACETYLCHITOBIOSE BINDING PROTEIN DASA"/>
    <property type="match status" value="1"/>
</dbReference>
<protein>
    <recommendedName>
        <fullName evidence="7">G-protein coupled receptors family 3 profile domain-containing protein</fullName>
    </recommendedName>
</protein>
<feature type="domain" description="G-protein coupled receptors family 3 profile" evidence="7">
    <location>
        <begin position="331"/>
        <end position="569"/>
    </location>
</feature>
<dbReference type="OrthoDB" id="2157235at2759"/>
<evidence type="ECO:0000313" key="8">
    <source>
        <dbReference type="EMBL" id="ORX84270.1"/>
    </source>
</evidence>
<feature type="transmembrane region" description="Helical" evidence="5">
    <location>
        <begin position="331"/>
        <end position="352"/>
    </location>
</feature>
<proteinExistence type="predicted"/>
<dbReference type="GO" id="GO:0016020">
    <property type="term" value="C:membrane"/>
    <property type="evidence" value="ECO:0007669"/>
    <property type="project" value="UniProtKB-SubCell"/>
</dbReference>
<dbReference type="InterPro" id="IPR017978">
    <property type="entry name" value="GPCR_3_C"/>
</dbReference>
<evidence type="ECO:0000256" key="1">
    <source>
        <dbReference type="ARBA" id="ARBA00004141"/>
    </source>
</evidence>
<evidence type="ECO:0000256" key="5">
    <source>
        <dbReference type="SAM" id="Phobius"/>
    </source>
</evidence>
<sequence length="659" mass="76937">MYYNFILLFILFLSYICFVKSVRINAIVFEHSETGIYSDLTRDFNDYSIKNGLNITLDLTLFTSKNSTVLTEKGDKLTIQSLLATKSKKYDIYLYDITYVYQYGEDLMDLKDYISPDILKLYYSEVFNNTCYDKGRLVGIPLKLSFSVLYSNENLLKTYNCTVPETWDDFLDTLKIIRKGERESNNNISGYNGLFGDTDSGTNTIYEMLYSYRKSVESSYPDMTSQEAANALEMLKKIYTELSSNDDFYEGDGYIVGKYFSGNELFLKYWYITGEIRYKNQQSEYSNFSKKVRSYIFEYLFGDKSVSEVLTKVNDLTKIYTISLNTEDSSYGLITFIVLITLSVLVVITFLLINMERFKPFFTFLPNSYWHFILLGILCHISSSYTDYDEVLSYKYHIKIFLYCIGFTFIFVPLLFKLIVNFPEKNDKSKWISEHKYLFILIFLLIDVVLNLINIGSTYNIKTKIPGNGKMYNEYKITGTFSKFMIILFVAIKSLIILTILFLIFIEWNIEETLYDLRFSVSAIYIDLISIIMMITMEYIKLNNYLTYKLIGQIFFIIFNLSNYIFFICIRLIFSFFKEKESESKYINKHKITCNNNINNNSSITRTTRSSISNQSSPTKSYSKLISYHYRTCITDSNIKNCSSSNCTVTNNNLTGTLS</sequence>
<evidence type="ECO:0000259" key="7">
    <source>
        <dbReference type="Pfam" id="PF00003"/>
    </source>
</evidence>
<evidence type="ECO:0000256" key="3">
    <source>
        <dbReference type="ARBA" id="ARBA00022989"/>
    </source>
</evidence>
<keyword evidence="2 5" id="KW-0812">Transmembrane</keyword>
<dbReference type="Pfam" id="PF13416">
    <property type="entry name" value="SBP_bac_8"/>
    <property type="match status" value="1"/>
</dbReference>
<dbReference type="InterPro" id="IPR050490">
    <property type="entry name" value="Bact_solute-bd_prot1"/>
</dbReference>
<dbReference type="InterPro" id="IPR006059">
    <property type="entry name" value="SBP"/>
</dbReference>
<feature type="transmembrane region" description="Helical" evidence="5">
    <location>
        <begin position="552"/>
        <end position="574"/>
    </location>
</feature>
<feature type="chain" id="PRO_5012914707" description="G-protein coupled receptors family 3 profile domain-containing protein" evidence="6">
    <location>
        <begin position="22"/>
        <end position="659"/>
    </location>
</feature>
<dbReference type="SUPFAM" id="SSF53850">
    <property type="entry name" value="Periplasmic binding protein-like II"/>
    <property type="match status" value="1"/>
</dbReference>
<dbReference type="Proteomes" id="UP000193944">
    <property type="component" value="Unassembled WGS sequence"/>
</dbReference>
<feature type="transmembrane region" description="Helical" evidence="5">
    <location>
        <begin position="517"/>
        <end position="540"/>
    </location>
</feature>
<comment type="subcellular location">
    <subcellularLocation>
        <location evidence="1">Membrane</location>
        <topology evidence="1">Multi-pass membrane protein</topology>
    </subcellularLocation>
</comment>
<evidence type="ECO:0000256" key="4">
    <source>
        <dbReference type="ARBA" id="ARBA00023136"/>
    </source>
</evidence>
<feature type="transmembrane region" description="Helical" evidence="5">
    <location>
        <begin position="396"/>
        <end position="416"/>
    </location>
</feature>
<keyword evidence="4 5" id="KW-0472">Membrane</keyword>
<feature type="transmembrane region" description="Helical" evidence="5">
    <location>
        <begin position="364"/>
        <end position="384"/>
    </location>
</feature>
<dbReference type="Gene3D" id="3.40.190.10">
    <property type="entry name" value="Periplasmic binding protein-like II"/>
    <property type="match status" value="2"/>
</dbReference>
<reference evidence="8 9" key="1">
    <citation type="submission" date="2016-08" db="EMBL/GenBank/DDBJ databases">
        <title>A Parts List for Fungal Cellulosomes Revealed by Comparative Genomics.</title>
        <authorList>
            <consortium name="DOE Joint Genome Institute"/>
            <person name="Haitjema C.H."/>
            <person name="Gilmore S.P."/>
            <person name="Henske J.K."/>
            <person name="Solomon K.V."/>
            <person name="De Groot R."/>
            <person name="Kuo A."/>
            <person name="Mondo S.J."/>
            <person name="Salamov A.A."/>
            <person name="Labutti K."/>
            <person name="Zhao Z."/>
            <person name="Chiniquy J."/>
            <person name="Barry K."/>
            <person name="Brewer H.M."/>
            <person name="Purvine S.O."/>
            <person name="Wright A.T."/>
            <person name="Boxma B."/>
            <person name="Van Alen T."/>
            <person name="Hackstein J.H."/>
            <person name="Baker S.E."/>
            <person name="Grigoriev I.V."/>
            <person name="O'Malley M.A."/>
        </authorList>
    </citation>
    <scope>NUCLEOTIDE SEQUENCE [LARGE SCALE GENOMIC DNA]</scope>
    <source>
        <strain evidence="8 9">S4</strain>
    </source>
</reference>
<dbReference type="PANTHER" id="PTHR43649">
    <property type="entry name" value="ARABINOSE-BINDING PROTEIN-RELATED"/>
    <property type="match status" value="1"/>
</dbReference>
<dbReference type="EMBL" id="MCFG01000055">
    <property type="protein sequence ID" value="ORX84270.1"/>
    <property type="molecule type" value="Genomic_DNA"/>
</dbReference>
<reference evidence="8 9" key="2">
    <citation type="submission" date="2016-08" db="EMBL/GenBank/DDBJ databases">
        <title>Pervasive Adenine N6-methylation of Active Genes in Fungi.</title>
        <authorList>
            <consortium name="DOE Joint Genome Institute"/>
            <person name="Mondo S.J."/>
            <person name="Dannebaum R.O."/>
            <person name="Kuo R.C."/>
            <person name="Labutti K."/>
            <person name="Haridas S."/>
            <person name="Kuo A."/>
            <person name="Salamov A."/>
            <person name="Ahrendt S.R."/>
            <person name="Lipzen A."/>
            <person name="Sullivan W."/>
            <person name="Andreopoulos W.B."/>
            <person name="Clum A."/>
            <person name="Lindquist E."/>
            <person name="Daum C."/>
            <person name="Ramamoorthy G.K."/>
            <person name="Gryganskyi A."/>
            <person name="Culley D."/>
            <person name="Magnuson J.K."/>
            <person name="James T.Y."/>
            <person name="O'Malley M.A."/>
            <person name="Stajich J.E."/>
            <person name="Spatafora J.W."/>
            <person name="Visel A."/>
            <person name="Grigoriev I.V."/>
        </authorList>
    </citation>
    <scope>NUCLEOTIDE SEQUENCE [LARGE SCALE GENOMIC DNA]</scope>
    <source>
        <strain evidence="8 9">S4</strain>
    </source>
</reference>
<evidence type="ECO:0000256" key="2">
    <source>
        <dbReference type="ARBA" id="ARBA00022692"/>
    </source>
</evidence>